<evidence type="ECO:0000313" key="2">
    <source>
        <dbReference type="EMBL" id="QDT32135.1"/>
    </source>
</evidence>
<gene>
    <name evidence="2" type="ORF">Mal48_13770</name>
</gene>
<dbReference type="Proteomes" id="UP000315724">
    <property type="component" value="Chromosome"/>
</dbReference>
<dbReference type="RefSeq" id="WP_145197209.1">
    <property type="nucleotide sequence ID" value="NZ_CP036267.1"/>
</dbReference>
<sequence>MSHELIQLNTPYGRDARFQGEVLGKRTLLHFQPKEDLRDLATGLRESLANPLELPELKLACVPGDRVVIALAEETPRADAVVAMLWKQLSAGGIQPEDLLILKPGTWGGTSSVDPRSLLSKDLQEKIQLKRHDPTEKEVCGYLASTASGERIYLAKELLEADLVIPVGPASFDPVLGYCGEASVLYPAFSETNAIMKSIGHGHDELSPSEARPLRQQVEEVGWLLGVQFVISIIPGRGKEVQSIFVGSADAVARDVRAELNSTCRIELEERAEMVLVAVEETTTPQTWEQVAHAIDVARRIVSRDGRIVVLSQLTQKRGPGLDILKEARTPSEALKPIQNVSPPDFLAATRIAKAVDWANVYLLSDLPAEEIEDLFIIPLASELEVQKLLQGDETTVIIESAQKVYASCE</sequence>
<evidence type="ECO:0000259" key="1">
    <source>
        <dbReference type="Pfam" id="PF09861"/>
    </source>
</evidence>
<keyword evidence="3" id="KW-1185">Reference proteome</keyword>
<dbReference type="InterPro" id="IPR048068">
    <property type="entry name" value="LarA-like"/>
</dbReference>
<evidence type="ECO:0000313" key="3">
    <source>
        <dbReference type="Proteomes" id="UP000315724"/>
    </source>
</evidence>
<dbReference type="InterPro" id="IPR043166">
    <property type="entry name" value="LarA-like_C"/>
</dbReference>
<dbReference type="KEGG" id="tpol:Mal48_13770"/>
<dbReference type="InterPro" id="IPR018657">
    <property type="entry name" value="LarA-like_N"/>
</dbReference>
<organism evidence="2 3">
    <name type="scientific">Thalassoglobus polymorphus</name>
    <dbReference type="NCBI Taxonomy" id="2527994"/>
    <lineage>
        <taxon>Bacteria</taxon>
        <taxon>Pseudomonadati</taxon>
        <taxon>Planctomycetota</taxon>
        <taxon>Planctomycetia</taxon>
        <taxon>Planctomycetales</taxon>
        <taxon>Planctomycetaceae</taxon>
        <taxon>Thalassoglobus</taxon>
    </lineage>
</organism>
<dbReference type="Gene3D" id="3.90.226.30">
    <property type="match status" value="1"/>
</dbReference>
<dbReference type="Gene3D" id="3.40.50.11440">
    <property type="match status" value="1"/>
</dbReference>
<dbReference type="Pfam" id="PF09861">
    <property type="entry name" value="Lar_N"/>
    <property type="match status" value="1"/>
</dbReference>
<name>A0A517QKH9_9PLAN</name>
<protein>
    <recommendedName>
        <fullName evidence="1">LarA-like N-terminal domain-containing protein</fullName>
    </recommendedName>
</protein>
<dbReference type="EMBL" id="CP036267">
    <property type="protein sequence ID" value="QDT32135.1"/>
    <property type="molecule type" value="Genomic_DNA"/>
</dbReference>
<dbReference type="OrthoDB" id="240996at2"/>
<dbReference type="PANTHER" id="PTHR33171:SF17">
    <property type="entry name" value="LARA-LIKE N-TERMINAL DOMAIN-CONTAINING PROTEIN"/>
    <property type="match status" value="1"/>
</dbReference>
<dbReference type="PANTHER" id="PTHR33171">
    <property type="entry name" value="LAR_N DOMAIN-CONTAINING PROTEIN"/>
    <property type="match status" value="1"/>
</dbReference>
<dbReference type="GO" id="GO:0050043">
    <property type="term" value="F:lactate racemase activity"/>
    <property type="evidence" value="ECO:0007669"/>
    <property type="project" value="InterPro"/>
</dbReference>
<dbReference type="AlphaFoldDB" id="A0A517QKH9"/>
<reference evidence="2 3" key="1">
    <citation type="submission" date="2019-02" db="EMBL/GenBank/DDBJ databases">
        <title>Deep-cultivation of Planctomycetes and their phenomic and genomic characterization uncovers novel biology.</title>
        <authorList>
            <person name="Wiegand S."/>
            <person name="Jogler M."/>
            <person name="Boedeker C."/>
            <person name="Pinto D."/>
            <person name="Vollmers J."/>
            <person name="Rivas-Marin E."/>
            <person name="Kohn T."/>
            <person name="Peeters S.H."/>
            <person name="Heuer A."/>
            <person name="Rast P."/>
            <person name="Oberbeckmann S."/>
            <person name="Bunk B."/>
            <person name="Jeske O."/>
            <person name="Meyerdierks A."/>
            <person name="Storesund J.E."/>
            <person name="Kallscheuer N."/>
            <person name="Luecker S."/>
            <person name="Lage O.M."/>
            <person name="Pohl T."/>
            <person name="Merkel B.J."/>
            <person name="Hornburger P."/>
            <person name="Mueller R.-W."/>
            <person name="Bruemmer F."/>
            <person name="Labrenz M."/>
            <person name="Spormann A.M."/>
            <person name="Op den Camp H."/>
            <person name="Overmann J."/>
            <person name="Amann R."/>
            <person name="Jetten M.S.M."/>
            <person name="Mascher T."/>
            <person name="Medema M.H."/>
            <person name="Devos D.P."/>
            <person name="Kaster A.-K."/>
            <person name="Ovreas L."/>
            <person name="Rohde M."/>
            <person name="Galperin M.Y."/>
            <person name="Jogler C."/>
        </authorList>
    </citation>
    <scope>NUCLEOTIDE SEQUENCE [LARGE SCALE GENOMIC DNA]</scope>
    <source>
        <strain evidence="2 3">Mal48</strain>
    </source>
</reference>
<feature type="domain" description="LarA-like N-terminal" evidence="1">
    <location>
        <begin position="36"/>
        <end position="198"/>
    </location>
</feature>
<proteinExistence type="predicted"/>
<accession>A0A517QKH9</accession>